<dbReference type="KEGG" id="dps:DP2646"/>
<dbReference type="Pfam" id="PF00805">
    <property type="entry name" value="Pentapeptide"/>
    <property type="match status" value="3"/>
</dbReference>
<protein>
    <recommendedName>
        <fullName evidence="3">Pentapeptide repeat-containing protein</fullName>
    </recommendedName>
</protein>
<evidence type="ECO:0008006" key="3">
    <source>
        <dbReference type="Google" id="ProtNLM"/>
    </source>
</evidence>
<dbReference type="PANTHER" id="PTHR14136">
    <property type="entry name" value="BTB_POZ DOMAIN-CONTAINING PROTEIN KCTD9"/>
    <property type="match status" value="1"/>
</dbReference>
<reference evidence="2" key="1">
    <citation type="journal article" date="2004" name="Environ. Microbiol.">
        <title>The genome of Desulfotalea psychrophila, a sulfate-reducing bacterium from permanently cold Arctic sediments.</title>
        <authorList>
            <person name="Rabus R."/>
            <person name="Ruepp A."/>
            <person name="Frickey T."/>
            <person name="Rattei T."/>
            <person name="Fartmann B."/>
            <person name="Stark M."/>
            <person name="Bauer M."/>
            <person name="Zibat A."/>
            <person name="Lombardot T."/>
            <person name="Becker I."/>
            <person name="Amann J."/>
            <person name="Gellner K."/>
            <person name="Teeling H."/>
            <person name="Leuschner W.D."/>
            <person name="Gloeckner F.-O."/>
            <person name="Lupas A.N."/>
            <person name="Amann R."/>
            <person name="Klenk H.-P."/>
        </authorList>
    </citation>
    <scope>NUCLEOTIDE SEQUENCE [LARGE SCALE GENOMIC DNA]</scope>
    <source>
        <strain evidence="2">DSM 12343 / LSv54</strain>
    </source>
</reference>
<organism evidence="1 2">
    <name type="scientific">Desulfotalea psychrophila (strain LSv54 / DSM 12343)</name>
    <dbReference type="NCBI Taxonomy" id="177439"/>
    <lineage>
        <taxon>Bacteria</taxon>
        <taxon>Pseudomonadati</taxon>
        <taxon>Thermodesulfobacteriota</taxon>
        <taxon>Desulfobulbia</taxon>
        <taxon>Desulfobulbales</taxon>
        <taxon>Desulfocapsaceae</taxon>
        <taxon>Desulfotalea</taxon>
    </lineage>
</organism>
<proteinExistence type="predicted"/>
<evidence type="ECO:0000313" key="1">
    <source>
        <dbReference type="EMBL" id="CAG37375.1"/>
    </source>
</evidence>
<gene>
    <name evidence="1" type="ordered locus">DP2646</name>
</gene>
<dbReference type="OrthoDB" id="5431942at2"/>
<dbReference type="Gene3D" id="2.160.20.80">
    <property type="entry name" value="E3 ubiquitin-protein ligase SopA"/>
    <property type="match status" value="2"/>
</dbReference>
<dbReference type="SUPFAM" id="SSF141571">
    <property type="entry name" value="Pentapeptide repeat-like"/>
    <property type="match status" value="2"/>
</dbReference>
<keyword evidence="2" id="KW-1185">Reference proteome</keyword>
<dbReference type="STRING" id="177439.DP2646"/>
<dbReference type="PANTHER" id="PTHR14136:SF17">
    <property type="entry name" value="BTB_POZ DOMAIN-CONTAINING PROTEIN KCTD9"/>
    <property type="match status" value="1"/>
</dbReference>
<dbReference type="Proteomes" id="UP000000602">
    <property type="component" value="Chromosome"/>
</dbReference>
<dbReference type="AlphaFoldDB" id="Q6AJV1"/>
<name>Q6AJV1_DESPS</name>
<sequence length="446" mass="45893">MSNSWCFCVITTVHCLSKCWKFYIQYKWGLKRYMKAINRWKALAGICIFAVCSGASSCFAQGDTAIEQLLQTKACPGCDLAGVDLTRAELAGANLEGADLSQTKFFLADLSGANLRNCNLQGAIFGGADLGDADLTGASLAGANFSGAYTAGLVFPGDFNLAVAVEQESAEAGSEVAVQSSPPIATTSQPLAVAASDAVALKDSAPETEGRSVQVGEEAVVPVIVAGQKSVELGKAVQSNSVAEVTVTPAPAAQPAPVPEPLREGRTVQVDAIAAPIAVVATGAAVVADGAEATPVQSSGTSFVEEDMVSTKEPVLQVTDSVVVETLASEEVARNFIEKVVEAGECYQCDLAGLDFSGESLTGADLEQADLSGANLAEADLADANLRGANLRGANLTGADLRRADLYKGDLRGADLTGANLEDTQMDGVLQTDAVGVTAPSFMLQN</sequence>
<dbReference type="InterPro" id="IPR051082">
    <property type="entry name" value="Pentapeptide-BTB/POZ_domain"/>
</dbReference>
<dbReference type="eggNOG" id="COG1357">
    <property type="taxonomic scope" value="Bacteria"/>
</dbReference>
<dbReference type="InterPro" id="IPR001646">
    <property type="entry name" value="5peptide_repeat"/>
</dbReference>
<accession>Q6AJV1</accession>
<evidence type="ECO:0000313" key="2">
    <source>
        <dbReference type="Proteomes" id="UP000000602"/>
    </source>
</evidence>
<dbReference type="HOGENOM" id="CLU_613544_0_0_7"/>
<dbReference type="EMBL" id="CR522870">
    <property type="protein sequence ID" value="CAG37375.1"/>
    <property type="molecule type" value="Genomic_DNA"/>
</dbReference>